<organism evidence="1 2">
    <name type="scientific">Helicobacter mastomyrinus</name>
    <dbReference type="NCBI Taxonomy" id="287948"/>
    <lineage>
        <taxon>Bacteria</taxon>
        <taxon>Pseudomonadati</taxon>
        <taxon>Campylobacterota</taxon>
        <taxon>Epsilonproteobacteria</taxon>
        <taxon>Campylobacterales</taxon>
        <taxon>Helicobacteraceae</taxon>
        <taxon>Helicobacter</taxon>
    </lineage>
</organism>
<gene>
    <name evidence="1" type="ORF">V3I05_06435</name>
</gene>
<sequence length="102" mass="11800">MSKATANSTDALFAPNRIFAFILLKYGISPKAMWKRNGIYGCGNSGFRFYPNDFTVSIDKWESEYIGGRYERNFVTTFYKVSINKERKTISWEEVSLNKMIA</sequence>
<protein>
    <submittedName>
        <fullName evidence="1">Uncharacterized protein</fullName>
    </submittedName>
</protein>
<dbReference type="RefSeq" id="WP_300447673.1">
    <property type="nucleotide sequence ID" value="NZ_CP145316.1"/>
</dbReference>
<dbReference type="Proteomes" id="UP001434737">
    <property type="component" value="Chromosome"/>
</dbReference>
<proteinExistence type="predicted"/>
<reference evidence="1 2" key="1">
    <citation type="submission" date="2024-02" db="EMBL/GenBank/DDBJ databases">
        <title>Genome and pathogenicity analysis of Helicobacter mastomyrinus isolated from mice.</title>
        <authorList>
            <person name="Zhu L."/>
        </authorList>
    </citation>
    <scope>NUCLEOTIDE SEQUENCE [LARGE SCALE GENOMIC DNA]</scope>
    <source>
        <strain evidence="1 2">Hm-17</strain>
    </source>
</reference>
<name>A0ABZ3F495_9HELI</name>
<keyword evidence="2" id="KW-1185">Reference proteome</keyword>
<dbReference type="EMBL" id="CP145316">
    <property type="protein sequence ID" value="XAM17322.1"/>
    <property type="molecule type" value="Genomic_DNA"/>
</dbReference>
<evidence type="ECO:0000313" key="1">
    <source>
        <dbReference type="EMBL" id="XAM17322.1"/>
    </source>
</evidence>
<accession>A0ABZ3F495</accession>
<evidence type="ECO:0000313" key="2">
    <source>
        <dbReference type="Proteomes" id="UP001434737"/>
    </source>
</evidence>